<dbReference type="GO" id="GO:0016020">
    <property type="term" value="C:membrane"/>
    <property type="evidence" value="ECO:0007669"/>
    <property type="project" value="UniProtKB-SubCell"/>
</dbReference>
<dbReference type="Pfam" id="PF01697">
    <property type="entry name" value="Glyco_transf_92"/>
    <property type="match status" value="1"/>
</dbReference>
<evidence type="ECO:0000256" key="4">
    <source>
        <dbReference type="ARBA" id="ARBA00022679"/>
    </source>
</evidence>
<dbReference type="GO" id="GO:0016757">
    <property type="term" value="F:glycosyltransferase activity"/>
    <property type="evidence" value="ECO:0007669"/>
    <property type="project" value="UniProtKB-UniRule"/>
</dbReference>
<feature type="region of interest" description="Disordered" evidence="9">
    <location>
        <begin position="90"/>
        <end position="114"/>
    </location>
</feature>
<organism evidence="10 11">
    <name type="scientific">Batillaria attramentaria</name>
    <dbReference type="NCBI Taxonomy" id="370345"/>
    <lineage>
        <taxon>Eukaryota</taxon>
        <taxon>Metazoa</taxon>
        <taxon>Spiralia</taxon>
        <taxon>Lophotrochozoa</taxon>
        <taxon>Mollusca</taxon>
        <taxon>Gastropoda</taxon>
        <taxon>Caenogastropoda</taxon>
        <taxon>Sorbeoconcha</taxon>
        <taxon>Cerithioidea</taxon>
        <taxon>Batillariidae</taxon>
        <taxon>Batillaria</taxon>
    </lineage>
</organism>
<dbReference type="InterPro" id="IPR008166">
    <property type="entry name" value="Glyco_transf_92"/>
</dbReference>
<evidence type="ECO:0000256" key="6">
    <source>
        <dbReference type="ARBA" id="ARBA00022989"/>
    </source>
</evidence>
<keyword evidence="6 8" id="KW-1133">Transmembrane helix</keyword>
<keyword evidence="3 8" id="KW-0328">Glycosyltransferase</keyword>
<keyword evidence="5 8" id="KW-0812">Transmembrane</keyword>
<name>A0ABD0KWH8_9CAEN</name>
<dbReference type="EC" id="2.4.1.-" evidence="8"/>
<comment type="similarity">
    <text evidence="2 8">Belongs to the glycosyltransferase 92 family.</text>
</comment>
<feature type="transmembrane region" description="Helical" evidence="8">
    <location>
        <begin position="12"/>
        <end position="32"/>
    </location>
</feature>
<comment type="subcellular location">
    <subcellularLocation>
        <location evidence="1">Membrane</location>
        <topology evidence="1">Single-pass membrane protein</topology>
    </subcellularLocation>
</comment>
<evidence type="ECO:0000256" key="7">
    <source>
        <dbReference type="ARBA" id="ARBA00023136"/>
    </source>
</evidence>
<gene>
    <name evidence="10" type="ORF">BaRGS_00017164</name>
</gene>
<evidence type="ECO:0000256" key="1">
    <source>
        <dbReference type="ARBA" id="ARBA00004167"/>
    </source>
</evidence>
<protein>
    <recommendedName>
        <fullName evidence="8">Glycosyltransferase family 92 protein</fullName>
        <ecNumber evidence="8">2.4.1.-</ecNumber>
    </recommendedName>
</protein>
<evidence type="ECO:0000256" key="9">
    <source>
        <dbReference type="SAM" id="MobiDB-lite"/>
    </source>
</evidence>
<feature type="compositionally biased region" description="Polar residues" evidence="9">
    <location>
        <begin position="100"/>
        <end position="114"/>
    </location>
</feature>
<evidence type="ECO:0000256" key="5">
    <source>
        <dbReference type="ARBA" id="ARBA00022692"/>
    </source>
</evidence>
<evidence type="ECO:0000313" key="11">
    <source>
        <dbReference type="Proteomes" id="UP001519460"/>
    </source>
</evidence>
<reference evidence="10 11" key="1">
    <citation type="journal article" date="2023" name="Sci. Data">
        <title>Genome assembly of the Korean intertidal mud-creeper Batillaria attramentaria.</title>
        <authorList>
            <person name="Patra A.K."/>
            <person name="Ho P.T."/>
            <person name="Jun S."/>
            <person name="Lee S.J."/>
            <person name="Kim Y."/>
            <person name="Won Y.J."/>
        </authorList>
    </citation>
    <scope>NUCLEOTIDE SEQUENCE [LARGE SCALE GENOMIC DNA]</scope>
    <source>
        <strain evidence="10">Wonlab-2016</strain>
    </source>
</reference>
<dbReference type="Proteomes" id="UP001519460">
    <property type="component" value="Unassembled WGS sequence"/>
</dbReference>
<evidence type="ECO:0000313" key="10">
    <source>
        <dbReference type="EMBL" id="KAK7491525.1"/>
    </source>
</evidence>
<dbReference type="PANTHER" id="PTHR21461:SF69">
    <property type="entry name" value="GLYCOSYLTRANSFERASE FAMILY 92 PROTEIN"/>
    <property type="match status" value="1"/>
</dbReference>
<accession>A0ABD0KWH8</accession>
<dbReference type="PANTHER" id="PTHR21461">
    <property type="entry name" value="GLYCOSYLTRANSFERASE FAMILY 92 PROTEIN"/>
    <property type="match status" value="1"/>
</dbReference>
<keyword evidence="11" id="KW-1185">Reference proteome</keyword>
<evidence type="ECO:0000256" key="2">
    <source>
        <dbReference type="ARBA" id="ARBA00007647"/>
    </source>
</evidence>
<feature type="compositionally biased region" description="Basic and acidic residues" evidence="9">
    <location>
        <begin position="90"/>
        <end position="99"/>
    </location>
</feature>
<keyword evidence="4 8" id="KW-0808">Transferase</keyword>
<dbReference type="AlphaFoldDB" id="A0ABD0KWH8"/>
<evidence type="ECO:0000256" key="8">
    <source>
        <dbReference type="RuleBase" id="RU366017"/>
    </source>
</evidence>
<evidence type="ECO:0000256" key="3">
    <source>
        <dbReference type="ARBA" id="ARBA00022676"/>
    </source>
</evidence>
<comment type="caution">
    <text evidence="10">The sequence shown here is derived from an EMBL/GenBank/DDBJ whole genome shotgun (WGS) entry which is preliminary data.</text>
</comment>
<keyword evidence="7 8" id="KW-0472">Membrane</keyword>
<sequence length="546" mass="61646">MRVRKVCLVKFLIYGFAAYGIFALVFVTYPTLDANSVSRGVRTFSVGKVLPISFSQYRIFATNEASGVQRRAATKSNNSSGIFLPHAHKTSIDNKDKNNKTLTQDKGGMKNNSNALLSKTRTTYPANVTSFPTTPVPSSEATTTTDFQQIQNNVSIYVYSAYYNDQKSPPVVTVIGVGLLKTLHRRISCRLLKTEYTNHGRAGGGGHVLNAPRADTVTTNGIVVRMPDSHNLPYGAIFIHCAISSRMPRPHQVSLVVNRRLPPLSCLRVTYPDPAPPRWQTALCLSPLHSNYSNWQQVIETMELVKILGADHVTAYVTSVSGNVRRVLQHYVTRTFMHVHMWRNPPQPVHYYGQIAAINDCLFRMRHASKLVVFTDLDEVIVPHVHGTWSAMLDSLRQRTNDSDHIAVFTFRNAFFYLSPPGPASNKTLIGHTDQVSTLLTAEQEEQARWLGLSSARRLYRTLYIWGDRDRSKMIVDPLRVAMVGIHYPHFLAKGYRAVIVHPNLALLHHYRQWSPQKTVRDISALRFAPRLIDSVKKTWWELGMK</sequence>
<dbReference type="EMBL" id="JACVVK020000113">
    <property type="protein sequence ID" value="KAK7491525.1"/>
    <property type="molecule type" value="Genomic_DNA"/>
</dbReference>
<proteinExistence type="inferred from homology"/>